<dbReference type="AlphaFoldDB" id="A0A0L0G1J7"/>
<dbReference type="RefSeq" id="XP_014156588.1">
    <property type="nucleotide sequence ID" value="XM_014301113.1"/>
</dbReference>
<reference evidence="1 2" key="1">
    <citation type="submission" date="2011-02" db="EMBL/GenBank/DDBJ databases">
        <title>The Genome Sequence of Sphaeroforma arctica JP610.</title>
        <authorList>
            <consortium name="The Broad Institute Genome Sequencing Platform"/>
            <person name="Russ C."/>
            <person name="Cuomo C."/>
            <person name="Young S.K."/>
            <person name="Zeng Q."/>
            <person name="Gargeya S."/>
            <person name="Alvarado L."/>
            <person name="Berlin A."/>
            <person name="Chapman S.B."/>
            <person name="Chen Z."/>
            <person name="Freedman E."/>
            <person name="Gellesch M."/>
            <person name="Goldberg J."/>
            <person name="Griggs A."/>
            <person name="Gujja S."/>
            <person name="Heilman E."/>
            <person name="Heiman D."/>
            <person name="Howarth C."/>
            <person name="Mehta T."/>
            <person name="Neiman D."/>
            <person name="Pearson M."/>
            <person name="Roberts A."/>
            <person name="Saif S."/>
            <person name="Shea T."/>
            <person name="Shenoy N."/>
            <person name="Sisk P."/>
            <person name="Stolte C."/>
            <person name="Sykes S."/>
            <person name="White J."/>
            <person name="Yandava C."/>
            <person name="Burger G."/>
            <person name="Gray M.W."/>
            <person name="Holland P.W.H."/>
            <person name="King N."/>
            <person name="Lang F.B.F."/>
            <person name="Roger A.J."/>
            <person name="Ruiz-Trillo I."/>
            <person name="Haas B."/>
            <person name="Nusbaum C."/>
            <person name="Birren B."/>
        </authorList>
    </citation>
    <scope>NUCLEOTIDE SEQUENCE [LARGE SCALE GENOMIC DNA]</scope>
    <source>
        <strain evidence="1 2">JP610</strain>
    </source>
</reference>
<proteinExistence type="predicted"/>
<gene>
    <name evidence="1" type="ORF">SARC_05025</name>
</gene>
<keyword evidence="2" id="KW-1185">Reference proteome</keyword>
<dbReference type="GeneID" id="25905529"/>
<accession>A0A0L0G1J7</accession>
<protein>
    <recommendedName>
        <fullName evidence="3">Mon2 C-terminal domain-containing protein</fullName>
    </recommendedName>
</protein>
<dbReference type="Proteomes" id="UP000054560">
    <property type="component" value="Unassembled WGS sequence"/>
</dbReference>
<sequence length="87" mass="9632">MSEVCFVLQSVGCLVDSLIDKRRKRAGSDNSLDDECAIETRQHEQALFEVLYPRLVDCIDTTDGSVRLGLKDVLKRIGSLVSICCGQ</sequence>
<organism evidence="1 2">
    <name type="scientific">Sphaeroforma arctica JP610</name>
    <dbReference type="NCBI Taxonomy" id="667725"/>
    <lineage>
        <taxon>Eukaryota</taxon>
        <taxon>Ichthyosporea</taxon>
        <taxon>Ichthyophonida</taxon>
        <taxon>Sphaeroforma</taxon>
    </lineage>
</organism>
<evidence type="ECO:0000313" key="1">
    <source>
        <dbReference type="EMBL" id="KNC82686.1"/>
    </source>
</evidence>
<evidence type="ECO:0000313" key="2">
    <source>
        <dbReference type="Proteomes" id="UP000054560"/>
    </source>
</evidence>
<evidence type="ECO:0008006" key="3">
    <source>
        <dbReference type="Google" id="ProtNLM"/>
    </source>
</evidence>
<name>A0A0L0G1J7_9EUKA</name>
<dbReference type="EMBL" id="KQ241902">
    <property type="protein sequence ID" value="KNC82686.1"/>
    <property type="molecule type" value="Genomic_DNA"/>
</dbReference>